<dbReference type="InterPro" id="IPR036612">
    <property type="entry name" value="KH_dom_type_1_sf"/>
</dbReference>
<dbReference type="AlphaFoldDB" id="A0A8D7A8D5"/>
<gene>
    <name evidence="6" type="ORF">GSMUA_151390.1</name>
</gene>
<dbReference type="SMART" id="SM00322">
    <property type="entry name" value="KH"/>
    <property type="match status" value="1"/>
</dbReference>
<evidence type="ECO:0000256" key="4">
    <source>
        <dbReference type="SAM" id="MobiDB-lite"/>
    </source>
</evidence>
<keyword evidence="1" id="KW-0863">Zinc-finger</keyword>
<dbReference type="InterPro" id="IPR055256">
    <property type="entry name" value="KH_1_KHDC4/BBP-like"/>
</dbReference>
<reference evidence="6" key="1">
    <citation type="submission" date="2021-03" db="EMBL/GenBank/DDBJ databases">
        <authorList>
            <consortium name="Genoscope - CEA"/>
            <person name="William W."/>
        </authorList>
    </citation>
    <scope>NUCLEOTIDE SEQUENCE</scope>
    <source>
        <strain evidence="6">Doubled-haploid Pahang</strain>
    </source>
</reference>
<feature type="domain" description="K Homology" evidence="5">
    <location>
        <begin position="190"/>
        <end position="281"/>
    </location>
</feature>
<keyword evidence="1" id="KW-0479">Metal-binding</keyword>
<organism evidence="6">
    <name type="scientific">Musa acuminata subsp. malaccensis</name>
    <name type="common">Wild banana</name>
    <name type="synonym">Musa malaccensis</name>
    <dbReference type="NCBI Taxonomy" id="214687"/>
    <lineage>
        <taxon>Eukaryota</taxon>
        <taxon>Viridiplantae</taxon>
        <taxon>Streptophyta</taxon>
        <taxon>Embryophyta</taxon>
        <taxon>Tracheophyta</taxon>
        <taxon>Spermatophyta</taxon>
        <taxon>Magnoliopsida</taxon>
        <taxon>Liliopsida</taxon>
        <taxon>Zingiberales</taxon>
        <taxon>Musaceae</taxon>
        <taxon>Musa</taxon>
    </lineage>
</organism>
<evidence type="ECO:0000313" key="6">
    <source>
        <dbReference type="EMBL" id="CAG1845344.1"/>
    </source>
</evidence>
<evidence type="ECO:0000259" key="5">
    <source>
        <dbReference type="SMART" id="SM00322"/>
    </source>
</evidence>
<accession>A0A8D7A8D5</accession>
<evidence type="ECO:0000256" key="3">
    <source>
        <dbReference type="ARBA" id="ARBA00022884"/>
    </source>
</evidence>
<name>A0A8D7A8D5_MUSAM</name>
<dbReference type="PANTHER" id="PTHR11208:SF98">
    <property type="entry name" value="RNA-BINDING KH DOMAIN-CONTAINING PROTEIN"/>
    <property type="match status" value="1"/>
</dbReference>
<dbReference type="EMBL" id="HG996471">
    <property type="protein sequence ID" value="CAG1845344.1"/>
    <property type="molecule type" value="Genomic_DNA"/>
</dbReference>
<feature type="region of interest" description="Disordered" evidence="4">
    <location>
        <begin position="902"/>
        <end position="946"/>
    </location>
</feature>
<keyword evidence="2" id="KW-0862">Zinc</keyword>
<dbReference type="GO" id="GO:0008270">
    <property type="term" value="F:zinc ion binding"/>
    <property type="evidence" value="ECO:0007669"/>
    <property type="project" value="UniProtKB-KW"/>
</dbReference>
<proteinExistence type="predicted"/>
<dbReference type="Pfam" id="PF22675">
    <property type="entry name" value="KH-I_KHDC4-BBP"/>
    <property type="match status" value="1"/>
</dbReference>
<feature type="compositionally biased region" description="Polar residues" evidence="4">
    <location>
        <begin position="16"/>
        <end position="29"/>
    </location>
</feature>
<protein>
    <submittedName>
        <fullName evidence="6">(wild Malaysian banana) hypothetical protein</fullName>
    </submittedName>
</protein>
<dbReference type="InterPro" id="IPR045071">
    <property type="entry name" value="BBP-like"/>
</dbReference>
<dbReference type="GO" id="GO:0003723">
    <property type="term" value="F:RNA binding"/>
    <property type="evidence" value="ECO:0007669"/>
    <property type="project" value="UniProtKB-KW"/>
</dbReference>
<dbReference type="InterPro" id="IPR004087">
    <property type="entry name" value="KH_dom"/>
</dbReference>
<evidence type="ECO:0000256" key="1">
    <source>
        <dbReference type="ARBA" id="ARBA00022771"/>
    </source>
</evidence>
<feature type="region of interest" description="Disordered" evidence="4">
    <location>
        <begin position="1"/>
        <end position="29"/>
    </location>
</feature>
<sequence>MAAKVDPSASAESRRVQYTGSMSTSANSPKISMFGAKSGFVIPKNKLSGSLVPIFQRGGKLEGGNSVKEETTKQVQRKTKWGPDLTLDAAVRKGRALAYQQTRLEQITQQLKHGHLEIKDNQSPLSIKQNLDDDSDSHQIDKESKPLAWNMQTSKLELLELERREVIGEILRLNPSYKPPADYKPLLKEADIPIPIKVHPGYNFVGLLLGPESNTQKRLEEETGAKVRVYGTKKDTGEKHEITHSDKSEAVDAYEELHVNISADTYEKVDTAVALIELLFTPVSGTAAVSSTSSTSLVASNLDNADVNLKEMSSSYMIMTTADVNQGVAPPILLTAQPSPLQYQPFTAPWLPIAPPNLQSHLSSGFVPSLPNNSVRFPPRPFGGLHHTFGSMQSSSSAVNSGSQFPMQAMQQPLNQAPPPDNLTGRQPPAYPNMLSNVPSFAASQPLFSGAVHASSHVASLSPQPMATAPDASLTSRPLTTLPPAGNSGWSTAPQIVPLLQRPALLPSSAPLMRPPLVVSSPAIATAPNVPSNVSRPPAAIGTLPLQPNMPTNETNRPLATNFAPPTAFPFRPSASQFTSVLQTGAPLSTPMPSSTPVPPHMPSPAPRPMPMLPGIPAPVPRPPAVFQSAAPLGGSNPAMTQASAPSQPLVTIMGQAQIPLPSKAPVQSSMPVQPPGSLPQLAPVTPISLSGVMPGFSHVTHPPNTVITTPPVAVPKPPRPISADFTFRPLGAQVPASPTPRRPNVQTAQQMTAVAAPQPPSFRPALQNSASSINTQGFPRPLAVNQTNPSQAPIRLPPSSGVPFSVDLTMVRPPPNLPAFSDTNSIRLTGPSSQMGPGFSSAAQSSNPPRMHAWSMPIRQTSQNQLRPANRPNSPAVPMQQLGANHPGYMAGVASSNAGGNQIYDPFSPTSVSSAPRKAEENHTNMRKTETDAEYEDLMTSVGVK</sequence>
<dbReference type="SUPFAM" id="SSF54791">
    <property type="entry name" value="Eukaryotic type KH-domain (KH-domain type I)"/>
    <property type="match status" value="1"/>
</dbReference>
<feature type="compositionally biased region" description="Basic and acidic residues" evidence="4">
    <location>
        <begin position="918"/>
        <end position="932"/>
    </location>
</feature>
<keyword evidence="3" id="KW-0694">RNA-binding</keyword>
<dbReference type="Gene3D" id="3.30.1370.10">
    <property type="entry name" value="K Homology domain, type 1"/>
    <property type="match status" value="1"/>
</dbReference>
<evidence type="ECO:0000256" key="2">
    <source>
        <dbReference type="ARBA" id="ARBA00022833"/>
    </source>
</evidence>
<dbReference type="InterPro" id="IPR032570">
    <property type="entry name" value="SF1-HH"/>
</dbReference>
<dbReference type="Pfam" id="PF16275">
    <property type="entry name" value="SF1-HH"/>
    <property type="match status" value="1"/>
</dbReference>
<dbReference type="PANTHER" id="PTHR11208">
    <property type="entry name" value="RNA-BINDING PROTEIN RELATED"/>
    <property type="match status" value="1"/>
</dbReference>